<keyword evidence="4" id="KW-0479">Metal-binding</keyword>
<dbReference type="GO" id="GO:0061630">
    <property type="term" value="F:ubiquitin protein ligase activity"/>
    <property type="evidence" value="ECO:0007669"/>
    <property type="project" value="UniProtKB-EC"/>
</dbReference>
<name>A0ABD2YNA0_9GENT</name>
<evidence type="ECO:0000256" key="2">
    <source>
        <dbReference type="ARBA" id="ARBA00012483"/>
    </source>
</evidence>
<keyword evidence="7" id="KW-0862">Zinc</keyword>
<dbReference type="SUPFAM" id="SSF57850">
    <property type="entry name" value="RING/U-box"/>
    <property type="match status" value="1"/>
</dbReference>
<sequence>MEQDQQELQIAIAAAEILNGDDYSTVFDVGSEEENQWGGFVTCQLTTREHMYAKVGGMTAELAMSRAKETGRDFRAVLEETQLKIRVKVAKILAKTIHPDLEVLKKVFVDDNNVDQEKDGENVWGICQDEIKAEEDVRAMYCNHSFHCECIYKWLNEKMVCPLCRYCPMEDPKKAQDS</sequence>
<dbReference type="PROSITE" id="PS50089">
    <property type="entry name" value="ZF_RING_2"/>
    <property type="match status" value="1"/>
</dbReference>
<gene>
    <name evidence="10" type="ORF">ACH5RR_032714</name>
</gene>
<evidence type="ECO:0000256" key="7">
    <source>
        <dbReference type="ARBA" id="ARBA00022833"/>
    </source>
</evidence>
<dbReference type="InterPro" id="IPR045191">
    <property type="entry name" value="MBR1/2-like"/>
</dbReference>
<evidence type="ECO:0000259" key="9">
    <source>
        <dbReference type="PROSITE" id="PS50089"/>
    </source>
</evidence>
<dbReference type="InterPro" id="IPR001841">
    <property type="entry name" value="Znf_RING"/>
</dbReference>
<keyword evidence="6" id="KW-0833">Ubl conjugation pathway</keyword>
<evidence type="ECO:0000256" key="3">
    <source>
        <dbReference type="ARBA" id="ARBA00022679"/>
    </source>
</evidence>
<evidence type="ECO:0000313" key="11">
    <source>
        <dbReference type="Proteomes" id="UP001630127"/>
    </source>
</evidence>
<feature type="domain" description="RING-type" evidence="9">
    <location>
        <begin position="126"/>
        <end position="165"/>
    </location>
</feature>
<evidence type="ECO:0000256" key="8">
    <source>
        <dbReference type="PROSITE-ProRule" id="PRU00175"/>
    </source>
</evidence>
<organism evidence="10 11">
    <name type="scientific">Cinchona calisaya</name>
    <dbReference type="NCBI Taxonomy" id="153742"/>
    <lineage>
        <taxon>Eukaryota</taxon>
        <taxon>Viridiplantae</taxon>
        <taxon>Streptophyta</taxon>
        <taxon>Embryophyta</taxon>
        <taxon>Tracheophyta</taxon>
        <taxon>Spermatophyta</taxon>
        <taxon>Magnoliopsida</taxon>
        <taxon>eudicotyledons</taxon>
        <taxon>Gunneridae</taxon>
        <taxon>Pentapetalae</taxon>
        <taxon>asterids</taxon>
        <taxon>lamiids</taxon>
        <taxon>Gentianales</taxon>
        <taxon>Rubiaceae</taxon>
        <taxon>Cinchonoideae</taxon>
        <taxon>Cinchoneae</taxon>
        <taxon>Cinchona</taxon>
    </lineage>
</organism>
<comment type="catalytic activity">
    <reaction evidence="1">
        <text>S-ubiquitinyl-[E2 ubiquitin-conjugating enzyme]-L-cysteine + [acceptor protein]-L-lysine = [E2 ubiquitin-conjugating enzyme]-L-cysteine + N(6)-ubiquitinyl-[acceptor protein]-L-lysine.</text>
        <dbReference type="EC" id="2.3.2.27"/>
    </reaction>
</comment>
<comment type="caution">
    <text evidence="10">The sequence shown here is derived from an EMBL/GenBank/DDBJ whole genome shotgun (WGS) entry which is preliminary data.</text>
</comment>
<evidence type="ECO:0000256" key="1">
    <source>
        <dbReference type="ARBA" id="ARBA00000900"/>
    </source>
</evidence>
<dbReference type="Proteomes" id="UP001630127">
    <property type="component" value="Unassembled WGS sequence"/>
</dbReference>
<dbReference type="EMBL" id="JBJUIK010000013">
    <property type="protein sequence ID" value="KAL3507332.1"/>
    <property type="molecule type" value="Genomic_DNA"/>
</dbReference>
<dbReference type="AlphaFoldDB" id="A0ABD2YNA0"/>
<keyword evidence="5 8" id="KW-0863">Zinc-finger</keyword>
<reference evidence="10 11" key="1">
    <citation type="submission" date="2024-11" db="EMBL/GenBank/DDBJ databases">
        <title>A near-complete genome assembly of Cinchona calisaya.</title>
        <authorList>
            <person name="Lian D.C."/>
            <person name="Zhao X.W."/>
            <person name="Wei L."/>
        </authorList>
    </citation>
    <scope>NUCLEOTIDE SEQUENCE [LARGE SCALE GENOMIC DNA]</scope>
    <source>
        <tissue evidence="10">Nenye</tissue>
    </source>
</reference>
<keyword evidence="3" id="KW-0808">Transferase</keyword>
<dbReference type="CDD" id="cd16454">
    <property type="entry name" value="RING-H2_PA-TM-RING"/>
    <property type="match status" value="1"/>
</dbReference>
<protein>
    <recommendedName>
        <fullName evidence="2">RING-type E3 ubiquitin transferase</fullName>
        <ecNumber evidence="2">2.3.2.27</ecNumber>
    </recommendedName>
</protein>
<dbReference type="PANTHER" id="PTHR22937:SF65">
    <property type="entry name" value="E3 UBIQUITIN-PROTEIN LIGASE ARK2C"/>
    <property type="match status" value="1"/>
</dbReference>
<dbReference type="PANTHER" id="PTHR22937">
    <property type="entry name" value="E3 UBIQUITIN-PROTEIN LIGASE RNF165"/>
    <property type="match status" value="1"/>
</dbReference>
<dbReference type="Pfam" id="PF13639">
    <property type="entry name" value="zf-RING_2"/>
    <property type="match status" value="1"/>
</dbReference>
<evidence type="ECO:0000256" key="4">
    <source>
        <dbReference type="ARBA" id="ARBA00022723"/>
    </source>
</evidence>
<dbReference type="EC" id="2.3.2.27" evidence="2"/>
<keyword evidence="11" id="KW-1185">Reference proteome</keyword>
<proteinExistence type="predicted"/>
<dbReference type="GO" id="GO:0008270">
    <property type="term" value="F:zinc ion binding"/>
    <property type="evidence" value="ECO:0007669"/>
    <property type="project" value="UniProtKB-KW"/>
</dbReference>
<evidence type="ECO:0000256" key="5">
    <source>
        <dbReference type="ARBA" id="ARBA00022771"/>
    </source>
</evidence>
<evidence type="ECO:0000313" key="10">
    <source>
        <dbReference type="EMBL" id="KAL3507332.1"/>
    </source>
</evidence>
<dbReference type="Gene3D" id="3.30.40.10">
    <property type="entry name" value="Zinc/RING finger domain, C3HC4 (zinc finger)"/>
    <property type="match status" value="1"/>
</dbReference>
<dbReference type="InterPro" id="IPR013083">
    <property type="entry name" value="Znf_RING/FYVE/PHD"/>
</dbReference>
<evidence type="ECO:0000256" key="6">
    <source>
        <dbReference type="ARBA" id="ARBA00022786"/>
    </source>
</evidence>
<accession>A0ABD2YNA0</accession>